<keyword evidence="1" id="KW-0472">Membrane</keyword>
<keyword evidence="1" id="KW-1133">Transmembrane helix</keyword>
<protein>
    <submittedName>
        <fullName evidence="2">Putative ovule protein</fullName>
    </submittedName>
</protein>
<feature type="transmembrane region" description="Helical" evidence="1">
    <location>
        <begin position="29"/>
        <end position="54"/>
    </location>
</feature>
<name>A0A0V0GRK8_SOLCH</name>
<keyword evidence="1" id="KW-0812">Transmembrane</keyword>
<organism evidence="2">
    <name type="scientific">Solanum chacoense</name>
    <name type="common">Chaco potato</name>
    <dbReference type="NCBI Taxonomy" id="4108"/>
    <lineage>
        <taxon>Eukaryota</taxon>
        <taxon>Viridiplantae</taxon>
        <taxon>Streptophyta</taxon>
        <taxon>Embryophyta</taxon>
        <taxon>Tracheophyta</taxon>
        <taxon>Spermatophyta</taxon>
        <taxon>Magnoliopsida</taxon>
        <taxon>eudicotyledons</taxon>
        <taxon>Gunneridae</taxon>
        <taxon>Pentapetalae</taxon>
        <taxon>asterids</taxon>
        <taxon>lamiids</taxon>
        <taxon>Solanales</taxon>
        <taxon>Solanaceae</taxon>
        <taxon>Solanoideae</taxon>
        <taxon>Solaneae</taxon>
        <taxon>Solanum</taxon>
    </lineage>
</organism>
<dbReference type="EMBL" id="GEDG01032294">
    <property type="protein sequence ID" value="JAP10884.1"/>
    <property type="molecule type" value="Transcribed_RNA"/>
</dbReference>
<reference evidence="2" key="1">
    <citation type="submission" date="2015-12" db="EMBL/GenBank/DDBJ databases">
        <title>Gene expression during late stages of embryo sac development: a critical building block for successful pollen-pistil interactions.</title>
        <authorList>
            <person name="Liu Y."/>
            <person name="Joly V."/>
            <person name="Sabar M."/>
            <person name="Matton D.P."/>
        </authorList>
    </citation>
    <scope>NUCLEOTIDE SEQUENCE</scope>
</reference>
<evidence type="ECO:0000256" key="1">
    <source>
        <dbReference type="SAM" id="Phobius"/>
    </source>
</evidence>
<evidence type="ECO:0000313" key="2">
    <source>
        <dbReference type="EMBL" id="JAP10884.1"/>
    </source>
</evidence>
<accession>A0A0V0GRK8</accession>
<proteinExistence type="predicted"/>
<dbReference type="AlphaFoldDB" id="A0A0V0GRK8"/>
<sequence>MSVVLGPPAKEQPFGVPLLAAVFLYSDTLISIIFEIGIEIVVVISSLSVSFCIADTLRSVSSWNSLSTVTGLDKFCSK</sequence>